<protein>
    <submittedName>
        <fullName evidence="1">Uncharacterized protein</fullName>
    </submittedName>
</protein>
<reference evidence="1 2" key="1">
    <citation type="submission" date="2019-01" db="EMBL/GenBank/DDBJ databases">
        <title>Lactibacter flavus gen. nov., sp. nov., a novel bacterium of the family Propionibacteriaceae isolated from raw milk and dairy products.</title>
        <authorList>
            <person name="Huptas C."/>
            <person name="Wenning M."/>
            <person name="Breitenwieser F."/>
            <person name="Doll E."/>
            <person name="Von Neubeck M."/>
            <person name="Busse H.-J."/>
            <person name="Scherer S."/>
        </authorList>
    </citation>
    <scope>NUCLEOTIDE SEQUENCE [LARGE SCALE GENOMIC DNA]</scope>
    <source>
        <strain evidence="1 2">DSM 22130</strain>
    </source>
</reference>
<dbReference type="AlphaFoldDB" id="A0A4Q9KL61"/>
<dbReference type="EMBL" id="SDMR01000006">
    <property type="protein sequence ID" value="TBT95242.1"/>
    <property type="molecule type" value="Genomic_DNA"/>
</dbReference>
<evidence type="ECO:0000313" key="2">
    <source>
        <dbReference type="Proteomes" id="UP000291933"/>
    </source>
</evidence>
<dbReference type="Proteomes" id="UP000291933">
    <property type="component" value="Unassembled WGS sequence"/>
</dbReference>
<evidence type="ECO:0000313" key="1">
    <source>
        <dbReference type="EMBL" id="TBT95242.1"/>
    </source>
</evidence>
<name>A0A4Q9KL61_PROTD</name>
<dbReference type="RefSeq" id="WP_131171829.1">
    <property type="nucleotide sequence ID" value="NZ_FXTL01000005.1"/>
</dbReference>
<comment type="caution">
    <text evidence="1">The sequence shown here is derived from an EMBL/GenBank/DDBJ whole genome shotgun (WGS) entry which is preliminary data.</text>
</comment>
<gene>
    <name evidence="1" type="ORF">ET996_06940</name>
</gene>
<keyword evidence="2" id="KW-1185">Reference proteome</keyword>
<organism evidence="1 2">
    <name type="scientific">Propioniciclava tarda</name>
    <dbReference type="NCBI Taxonomy" id="433330"/>
    <lineage>
        <taxon>Bacteria</taxon>
        <taxon>Bacillati</taxon>
        <taxon>Actinomycetota</taxon>
        <taxon>Actinomycetes</taxon>
        <taxon>Propionibacteriales</taxon>
        <taxon>Propionibacteriaceae</taxon>
        <taxon>Propioniciclava</taxon>
    </lineage>
</organism>
<sequence length="64" mass="6626">MTAEPAAEPLAEPPVTGNHDIDRALAALDLGPDVSSHAQQIEQALDAVQRALAGPSVPQALRPH</sequence>
<proteinExistence type="predicted"/>
<accession>A0A4Q9KL61</accession>